<evidence type="ECO:0000256" key="1">
    <source>
        <dbReference type="ARBA" id="ARBA00009993"/>
    </source>
</evidence>
<dbReference type="SUPFAM" id="SSF54695">
    <property type="entry name" value="POZ domain"/>
    <property type="match status" value="1"/>
</dbReference>
<dbReference type="Gene3D" id="3.30.710.10">
    <property type="entry name" value="Potassium Channel Kv1.1, Chain A"/>
    <property type="match status" value="1"/>
</dbReference>
<organism evidence="2 3">
    <name type="scientific">Steinernema carpocapsae</name>
    <name type="common">Entomopathogenic nematode</name>
    <dbReference type="NCBI Taxonomy" id="34508"/>
    <lineage>
        <taxon>Eukaryota</taxon>
        <taxon>Metazoa</taxon>
        <taxon>Ecdysozoa</taxon>
        <taxon>Nematoda</taxon>
        <taxon>Chromadorea</taxon>
        <taxon>Rhabditida</taxon>
        <taxon>Tylenchina</taxon>
        <taxon>Panagrolaimomorpha</taxon>
        <taxon>Strongyloidoidea</taxon>
        <taxon>Steinernematidae</taxon>
        <taxon>Steinernema</taxon>
    </lineage>
</organism>
<proteinExistence type="inferred from homology"/>
<gene>
    <name evidence="2" type="ORF">L596_015740</name>
</gene>
<evidence type="ECO:0000313" key="3">
    <source>
        <dbReference type="Proteomes" id="UP000298663"/>
    </source>
</evidence>
<sequence length="168" mass="19590">MFRKHCFKTNIRPANPILSIPRGTLASTMATFHLLTSDDFLLEISEPALKMSTMLKSALRLKEDPSDNVVSMQLLDSEIAKLVIQYCEEWNRDPSPVSSYKRLSRKEKTFFKNLQAQQVIRLLTAANLLDISRLYKNLCVFMNEQIFKRNNFTDVSYLFVRHSSVRFY</sequence>
<reference evidence="2 3" key="1">
    <citation type="journal article" date="2015" name="Genome Biol.">
        <title>Comparative genomics of Steinernema reveals deeply conserved gene regulatory networks.</title>
        <authorList>
            <person name="Dillman A.R."/>
            <person name="Macchietto M."/>
            <person name="Porter C.F."/>
            <person name="Rogers A."/>
            <person name="Williams B."/>
            <person name="Antoshechkin I."/>
            <person name="Lee M.M."/>
            <person name="Goodwin Z."/>
            <person name="Lu X."/>
            <person name="Lewis E.E."/>
            <person name="Goodrich-Blair H."/>
            <person name="Stock S.P."/>
            <person name="Adams B.J."/>
            <person name="Sternberg P.W."/>
            <person name="Mortazavi A."/>
        </authorList>
    </citation>
    <scope>NUCLEOTIDE SEQUENCE [LARGE SCALE GENOMIC DNA]</scope>
    <source>
        <strain evidence="2 3">ALL</strain>
    </source>
</reference>
<evidence type="ECO:0000313" key="2">
    <source>
        <dbReference type="EMBL" id="TKR81947.1"/>
    </source>
</evidence>
<dbReference type="AlphaFoldDB" id="A0A4U5NFX9"/>
<accession>A0A4U5NFX9</accession>
<dbReference type="SMART" id="SM00512">
    <property type="entry name" value="Skp1"/>
    <property type="match status" value="1"/>
</dbReference>
<dbReference type="InterPro" id="IPR011333">
    <property type="entry name" value="SKP1/BTB/POZ_sf"/>
</dbReference>
<reference evidence="2 3" key="2">
    <citation type="journal article" date="2019" name="G3 (Bethesda)">
        <title>Hybrid Assembly of the Genome of the Entomopathogenic Nematode Steinernema carpocapsae Identifies the X-Chromosome.</title>
        <authorList>
            <person name="Serra L."/>
            <person name="Macchietto M."/>
            <person name="Macias-Munoz A."/>
            <person name="McGill C.J."/>
            <person name="Rodriguez I.M."/>
            <person name="Rodriguez B."/>
            <person name="Murad R."/>
            <person name="Mortazavi A."/>
        </authorList>
    </citation>
    <scope>NUCLEOTIDE SEQUENCE [LARGE SCALE GENOMIC DNA]</scope>
    <source>
        <strain evidence="2 3">ALL</strain>
    </source>
</reference>
<comment type="similarity">
    <text evidence="1">Belongs to the SKP1 family.</text>
</comment>
<protein>
    <recommendedName>
        <fullName evidence="4">SKP1 component POZ domain-containing protein</fullName>
    </recommendedName>
</protein>
<dbReference type="EMBL" id="AZBU02000004">
    <property type="protein sequence ID" value="TKR81947.1"/>
    <property type="molecule type" value="Genomic_DNA"/>
</dbReference>
<dbReference type="GO" id="GO:0006511">
    <property type="term" value="P:ubiquitin-dependent protein catabolic process"/>
    <property type="evidence" value="ECO:0007669"/>
    <property type="project" value="InterPro"/>
</dbReference>
<keyword evidence="3" id="KW-1185">Reference proteome</keyword>
<dbReference type="InterPro" id="IPR001232">
    <property type="entry name" value="SKP1-like"/>
</dbReference>
<evidence type="ECO:0008006" key="4">
    <source>
        <dbReference type="Google" id="ProtNLM"/>
    </source>
</evidence>
<dbReference type="Proteomes" id="UP000298663">
    <property type="component" value="Unassembled WGS sequence"/>
</dbReference>
<name>A0A4U5NFX9_STECR</name>
<comment type="caution">
    <text evidence="2">The sequence shown here is derived from an EMBL/GenBank/DDBJ whole genome shotgun (WGS) entry which is preliminary data.</text>
</comment>